<name>A0ABV0DCU4_9PSED</name>
<keyword evidence="2" id="KW-1185">Reference proteome</keyword>
<evidence type="ECO:0000313" key="2">
    <source>
        <dbReference type="Proteomes" id="UP001424532"/>
    </source>
</evidence>
<sequence>MGRYIVKPPQEKELVQGFKVKDEDFRPAYESINFHIIDTVTGKHTGDHFESEVEANARAAELNNSGR</sequence>
<accession>A0ABV0DCU4</accession>
<evidence type="ECO:0000313" key="1">
    <source>
        <dbReference type="EMBL" id="MEN8639600.1"/>
    </source>
</evidence>
<organism evidence="1 2">
    <name type="scientific">Pseudomonas sichuanensis</name>
    <dbReference type="NCBI Taxonomy" id="2213015"/>
    <lineage>
        <taxon>Bacteria</taxon>
        <taxon>Pseudomonadati</taxon>
        <taxon>Pseudomonadota</taxon>
        <taxon>Gammaproteobacteria</taxon>
        <taxon>Pseudomonadales</taxon>
        <taxon>Pseudomonadaceae</taxon>
        <taxon>Pseudomonas</taxon>
    </lineage>
</organism>
<dbReference type="EMBL" id="JBDLYL010000006">
    <property type="protein sequence ID" value="MEN8639600.1"/>
    <property type="molecule type" value="Genomic_DNA"/>
</dbReference>
<reference evidence="1 2" key="1">
    <citation type="submission" date="2024-05" db="EMBL/GenBank/DDBJ databases">
        <title>Sequence of Lycoming College course isolates.</title>
        <authorList>
            <person name="Reigle C.A."/>
            <person name="Newman J.D."/>
        </authorList>
    </citation>
    <scope>NUCLEOTIDE SEQUENCE [LARGE SCALE GENOMIC DNA]</scope>
    <source>
        <strain evidence="1 2">CAR-09</strain>
    </source>
</reference>
<protein>
    <submittedName>
        <fullName evidence="1">Uncharacterized protein</fullName>
    </submittedName>
</protein>
<dbReference type="Proteomes" id="UP001424532">
    <property type="component" value="Unassembled WGS sequence"/>
</dbReference>
<comment type="caution">
    <text evidence="1">The sequence shown here is derived from an EMBL/GenBank/DDBJ whole genome shotgun (WGS) entry which is preliminary data.</text>
</comment>
<gene>
    <name evidence="1" type="ORF">ABFE88_08060</name>
</gene>
<dbReference type="RefSeq" id="WP_347149553.1">
    <property type="nucleotide sequence ID" value="NZ_JBDLYL010000006.1"/>
</dbReference>
<proteinExistence type="predicted"/>